<protein>
    <submittedName>
        <fullName evidence="9">Uncharacterized protein</fullName>
    </submittedName>
</protein>
<evidence type="ECO:0000256" key="5">
    <source>
        <dbReference type="ARBA" id="ARBA00023010"/>
    </source>
</evidence>
<dbReference type="OrthoDB" id="341482at2759"/>
<feature type="coiled-coil region" evidence="8">
    <location>
        <begin position="738"/>
        <end position="765"/>
    </location>
</feature>
<evidence type="ECO:0000256" key="1">
    <source>
        <dbReference type="ARBA" id="ARBA00004567"/>
    </source>
</evidence>
<dbReference type="GO" id="GO:0017056">
    <property type="term" value="F:structural constituent of nuclear pore"/>
    <property type="evidence" value="ECO:0007669"/>
    <property type="project" value="InterPro"/>
</dbReference>
<keyword evidence="3" id="KW-0509">mRNA transport</keyword>
<evidence type="ECO:0000256" key="4">
    <source>
        <dbReference type="ARBA" id="ARBA00022927"/>
    </source>
</evidence>
<keyword evidence="7" id="KW-0539">Nucleus</keyword>
<feature type="coiled-coil region" evidence="8">
    <location>
        <begin position="822"/>
        <end position="849"/>
    </location>
</feature>
<dbReference type="GO" id="GO:0006406">
    <property type="term" value="P:mRNA export from nucleus"/>
    <property type="evidence" value="ECO:0007669"/>
    <property type="project" value="TreeGrafter"/>
</dbReference>
<name>A0A0F4ZCL7_9PEZI</name>
<organism evidence="9 10">
    <name type="scientific">Thielaviopsis punctulata</name>
    <dbReference type="NCBI Taxonomy" id="72032"/>
    <lineage>
        <taxon>Eukaryota</taxon>
        <taxon>Fungi</taxon>
        <taxon>Dikarya</taxon>
        <taxon>Ascomycota</taxon>
        <taxon>Pezizomycotina</taxon>
        <taxon>Sordariomycetes</taxon>
        <taxon>Hypocreomycetidae</taxon>
        <taxon>Microascales</taxon>
        <taxon>Ceratocystidaceae</taxon>
        <taxon>Thielaviopsis</taxon>
    </lineage>
</organism>
<dbReference type="Proteomes" id="UP000033483">
    <property type="component" value="Unassembled WGS sequence"/>
</dbReference>
<keyword evidence="5" id="KW-0811">Translocation</keyword>
<gene>
    <name evidence="9" type="ORF">TD95_001838</name>
</gene>
<keyword evidence="6" id="KW-0906">Nuclear pore complex</keyword>
<evidence type="ECO:0000256" key="6">
    <source>
        <dbReference type="ARBA" id="ARBA00023132"/>
    </source>
</evidence>
<dbReference type="GO" id="GO:0000055">
    <property type="term" value="P:ribosomal large subunit export from nucleus"/>
    <property type="evidence" value="ECO:0007669"/>
    <property type="project" value="InterPro"/>
</dbReference>
<evidence type="ECO:0000313" key="10">
    <source>
        <dbReference type="Proteomes" id="UP000033483"/>
    </source>
</evidence>
<dbReference type="GO" id="GO:0005643">
    <property type="term" value="C:nuclear pore"/>
    <property type="evidence" value="ECO:0007669"/>
    <property type="project" value="UniProtKB-SubCell"/>
</dbReference>
<evidence type="ECO:0000256" key="7">
    <source>
        <dbReference type="ARBA" id="ARBA00023242"/>
    </source>
</evidence>
<dbReference type="InterPro" id="IPR037700">
    <property type="entry name" value="NUP88/NUP82"/>
</dbReference>
<sequence length="941" mass="102354">MPKVTAYTPSYLAPGAAGHALFAASSEPASPFIAKKKGGHKSHLGARRTVARRGTELFVASGREIRWGDLAYLKDVHENRRAERSKSSLSIKVEDDDSASSVSDELAAGYRYIKTPVADDIRHISISPNGNYLAVLTAHTCHIMVIPDSSHLSAQDTTPIKPKIWTLGPTIHVTSKPAIASALWHPLGVNGSCIVTVSEDAIVRVWEISLSDRWSFDQPTLDIDLKKLADGVTLEQDYSSSVNATNAGFSPDSFEMEVASACFASRSSNAWSPFTLWILMREGDVYALCPLLPKKWSASPALMSSLSLSVVEKLEVLENGAGASNYEKLLAQQQVMWMTEIDAQQPLTPQTVPGEAPVEVYSRPNKPGACPRLQGPFTICADLDDQEDLDSEYTDIMVIGPKMESEDYGFAGDSDDESPDSEGLSLSIICLLSTGGQVKVCLDIEGVEAQWLPSKTKANIGKMLASLPQPSLLLYQAMDSINTADSSSESWPAFSPDVLSKYAFYVTHNVGITYFSLAPWVFRLESELQNTSAGSEFRIGMLMPSHSSIRELLYMDTAATPTSQLAASVAINDPDVGYGIISSTPYEPVVLLFDLPEEEFSADSTAKTPDNVDIKDVVKIEPELPQPLFSHEARPAYTPSHVFDQQSVLPVFLDRLKSSNRRMAITQELRLSPMTLQVLTDVHQILSDETHSLGLAASDLFVKCEHLHSEMIQQLSKAAEIKSRIDKIVGGNDEASDKERIDARLAQAQERQTRLAERLEALRKDANGASKRDLSHKERAFIDEVQMLENRVLGNEASALSLSARKPNSRITEPWQRMDAVHKLAADLLNEARELVAEQEQQQQQQQQRATLSAGAGLGASVASLSGSFAGSLSGSVASLGGGSAVMGESAGGRVGAGAAELRIPAELRKTRLQQVKTMLSRETALIEAVTARLERLQTDF</sequence>
<dbReference type="AlphaFoldDB" id="A0A0F4ZCL7"/>
<dbReference type="InterPro" id="IPR011044">
    <property type="entry name" value="Quino_amine_DH_bsu"/>
</dbReference>
<proteinExistence type="predicted"/>
<dbReference type="GO" id="GO:0006606">
    <property type="term" value="P:protein import into nucleus"/>
    <property type="evidence" value="ECO:0007669"/>
    <property type="project" value="TreeGrafter"/>
</dbReference>
<evidence type="ECO:0000256" key="3">
    <source>
        <dbReference type="ARBA" id="ARBA00022816"/>
    </source>
</evidence>
<accession>A0A0F4ZCL7</accession>
<dbReference type="SUPFAM" id="SSF50969">
    <property type="entry name" value="YVTN repeat-like/Quinoprotein amine dehydrogenase"/>
    <property type="match status" value="1"/>
</dbReference>
<dbReference type="PANTHER" id="PTHR13257">
    <property type="entry name" value="NUCLEOPORIN NUP84-RELATED"/>
    <property type="match status" value="1"/>
</dbReference>
<reference evidence="9 10" key="1">
    <citation type="submission" date="2015-03" db="EMBL/GenBank/DDBJ databases">
        <authorList>
            <person name="Radwan O."/>
            <person name="Al-Naeli F.A."/>
            <person name="Rendon G.A."/>
            <person name="Fields C."/>
        </authorList>
    </citation>
    <scope>NUCLEOTIDE SEQUENCE [LARGE SCALE GENOMIC DNA]</scope>
    <source>
        <strain evidence="9">CR-DP1</strain>
    </source>
</reference>
<keyword evidence="2" id="KW-0813">Transport</keyword>
<evidence type="ECO:0000256" key="2">
    <source>
        <dbReference type="ARBA" id="ARBA00022448"/>
    </source>
</evidence>
<comment type="caution">
    <text evidence="9">The sequence shown here is derived from an EMBL/GenBank/DDBJ whole genome shotgun (WGS) entry which is preliminary data.</text>
</comment>
<keyword evidence="10" id="KW-1185">Reference proteome</keyword>
<evidence type="ECO:0000313" key="9">
    <source>
        <dbReference type="EMBL" id="KKA28272.1"/>
    </source>
</evidence>
<comment type="subcellular location">
    <subcellularLocation>
        <location evidence="1">Nucleus</location>
        <location evidence="1">Nuclear pore complex</location>
    </subcellularLocation>
</comment>
<dbReference type="EMBL" id="LAEV01001355">
    <property type="protein sequence ID" value="KKA28272.1"/>
    <property type="molecule type" value="Genomic_DNA"/>
</dbReference>
<dbReference type="PANTHER" id="PTHR13257:SF0">
    <property type="entry name" value="NUCLEAR PORE COMPLEX PROTEIN NUP88"/>
    <property type="match status" value="1"/>
</dbReference>
<dbReference type="GO" id="GO:0000056">
    <property type="term" value="P:ribosomal small subunit export from nucleus"/>
    <property type="evidence" value="ECO:0007669"/>
    <property type="project" value="InterPro"/>
</dbReference>
<keyword evidence="4" id="KW-0653">Protein transport</keyword>
<evidence type="ECO:0000256" key="8">
    <source>
        <dbReference type="SAM" id="Coils"/>
    </source>
</evidence>
<keyword evidence="8" id="KW-0175">Coiled coil</keyword>